<dbReference type="EMBL" id="MGGE01000009">
    <property type="protein sequence ID" value="OGM21701.1"/>
    <property type="molecule type" value="Genomic_DNA"/>
</dbReference>
<sequence>MIGMAEGEPKKEPRLTPQGVNLKALLAAYDEARAGMTPEEKAAQNQRVVSGQEQFSISAEDAEKKRVAVRIAELQGKSVAEGEADRQTLEEAADMLQAPGIKNLLSILGKDETKKSE</sequence>
<comment type="caution">
    <text evidence="1">The sequence shown here is derived from an EMBL/GenBank/DDBJ whole genome shotgun (WGS) entry which is preliminary data.</text>
</comment>
<name>A0A1F7Y331_9BACT</name>
<reference evidence="1 2" key="1">
    <citation type="journal article" date="2016" name="Nat. Commun.">
        <title>Thousands of microbial genomes shed light on interconnected biogeochemical processes in an aquifer system.</title>
        <authorList>
            <person name="Anantharaman K."/>
            <person name="Brown C.T."/>
            <person name="Hug L.A."/>
            <person name="Sharon I."/>
            <person name="Castelle C.J."/>
            <person name="Probst A.J."/>
            <person name="Thomas B.C."/>
            <person name="Singh A."/>
            <person name="Wilkins M.J."/>
            <person name="Karaoz U."/>
            <person name="Brodie E.L."/>
            <person name="Williams K.H."/>
            <person name="Hubbard S.S."/>
            <person name="Banfield J.F."/>
        </authorList>
    </citation>
    <scope>NUCLEOTIDE SEQUENCE [LARGE SCALE GENOMIC DNA]</scope>
</reference>
<organism evidence="1 2">
    <name type="scientific">Candidatus Woesebacteria bacterium RIFCSPHIGHO2_01_FULL_38_9</name>
    <dbReference type="NCBI Taxonomy" id="1802492"/>
    <lineage>
        <taxon>Bacteria</taxon>
        <taxon>Candidatus Woeseibacteriota</taxon>
    </lineage>
</organism>
<evidence type="ECO:0000313" key="2">
    <source>
        <dbReference type="Proteomes" id="UP000178419"/>
    </source>
</evidence>
<dbReference type="Proteomes" id="UP000178419">
    <property type="component" value="Unassembled WGS sequence"/>
</dbReference>
<dbReference type="AlphaFoldDB" id="A0A1F7Y331"/>
<gene>
    <name evidence="1" type="ORF">A2714_05390</name>
</gene>
<proteinExistence type="predicted"/>
<evidence type="ECO:0000313" key="1">
    <source>
        <dbReference type="EMBL" id="OGM21701.1"/>
    </source>
</evidence>
<accession>A0A1F7Y331</accession>
<protein>
    <submittedName>
        <fullName evidence="1">Uncharacterized protein</fullName>
    </submittedName>
</protein>